<dbReference type="Proteomes" id="UP000800039">
    <property type="component" value="Unassembled WGS sequence"/>
</dbReference>
<dbReference type="EMBL" id="ML976614">
    <property type="protein sequence ID" value="KAF1850094.1"/>
    <property type="molecule type" value="Genomic_DNA"/>
</dbReference>
<dbReference type="GO" id="GO:0003723">
    <property type="term" value="F:RNA binding"/>
    <property type="evidence" value="ECO:0007669"/>
    <property type="project" value="UniProtKB-UniRule"/>
</dbReference>
<dbReference type="GeneID" id="63844762"/>
<keyword evidence="4" id="KW-1185">Reference proteome</keyword>
<accession>A0A9P4GRB4</accession>
<evidence type="ECO:0000256" key="1">
    <source>
        <dbReference type="PROSITE-ProRule" id="PRU00176"/>
    </source>
</evidence>
<evidence type="ECO:0000313" key="3">
    <source>
        <dbReference type="EMBL" id="KAF1850094.1"/>
    </source>
</evidence>
<dbReference type="SUPFAM" id="SSF54928">
    <property type="entry name" value="RNA-binding domain, RBD"/>
    <property type="match status" value="1"/>
</dbReference>
<gene>
    <name evidence="3" type="ORF">K460DRAFT_266404</name>
</gene>
<dbReference type="RefSeq" id="XP_040792657.1">
    <property type="nucleotide sequence ID" value="XM_040927509.1"/>
</dbReference>
<dbReference type="AlphaFoldDB" id="A0A9P4GRB4"/>
<dbReference type="OrthoDB" id="5382468at2759"/>
<dbReference type="Gene3D" id="3.30.70.330">
    <property type="match status" value="1"/>
</dbReference>
<organism evidence="3 4">
    <name type="scientific">Cucurbitaria berberidis CBS 394.84</name>
    <dbReference type="NCBI Taxonomy" id="1168544"/>
    <lineage>
        <taxon>Eukaryota</taxon>
        <taxon>Fungi</taxon>
        <taxon>Dikarya</taxon>
        <taxon>Ascomycota</taxon>
        <taxon>Pezizomycotina</taxon>
        <taxon>Dothideomycetes</taxon>
        <taxon>Pleosporomycetidae</taxon>
        <taxon>Pleosporales</taxon>
        <taxon>Pleosporineae</taxon>
        <taxon>Cucurbitariaceae</taxon>
        <taxon>Cucurbitaria</taxon>
    </lineage>
</organism>
<keyword evidence="1" id="KW-0694">RNA-binding</keyword>
<evidence type="ECO:0000259" key="2">
    <source>
        <dbReference type="PROSITE" id="PS50102"/>
    </source>
</evidence>
<name>A0A9P4GRB4_9PLEO</name>
<comment type="caution">
    <text evidence="3">The sequence shown here is derived from an EMBL/GenBank/DDBJ whole genome shotgun (WGS) entry which is preliminary data.</text>
</comment>
<reference evidence="3" key="1">
    <citation type="submission" date="2020-01" db="EMBL/GenBank/DDBJ databases">
        <authorList>
            <consortium name="DOE Joint Genome Institute"/>
            <person name="Haridas S."/>
            <person name="Albert R."/>
            <person name="Binder M."/>
            <person name="Bloem J."/>
            <person name="Labutti K."/>
            <person name="Salamov A."/>
            <person name="Andreopoulos B."/>
            <person name="Baker S.E."/>
            <person name="Barry K."/>
            <person name="Bills G."/>
            <person name="Bluhm B.H."/>
            <person name="Cannon C."/>
            <person name="Castanera R."/>
            <person name="Culley D.E."/>
            <person name="Daum C."/>
            <person name="Ezra D."/>
            <person name="Gonzalez J.B."/>
            <person name="Henrissat B."/>
            <person name="Kuo A."/>
            <person name="Liang C."/>
            <person name="Lipzen A."/>
            <person name="Lutzoni F."/>
            <person name="Magnuson J."/>
            <person name="Mondo S."/>
            <person name="Nolan M."/>
            <person name="Ohm R."/>
            <person name="Pangilinan J."/>
            <person name="Park H.-J."/>
            <person name="Ramirez L."/>
            <person name="Alfaro M."/>
            <person name="Sun H."/>
            <person name="Tritt A."/>
            <person name="Yoshinaga Y."/>
            <person name="Zwiers L.-H."/>
            <person name="Turgeon B.G."/>
            <person name="Goodwin S.B."/>
            <person name="Spatafora J.W."/>
            <person name="Crous P.W."/>
            <person name="Grigoriev I.V."/>
        </authorList>
    </citation>
    <scope>NUCLEOTIDE SEQUENCE</scope>
    <source>
        <strain evidence="3">CBS 394.84</strain>
    </source>
</reference>
<sequence>ANDRIIRITNVHFDATPEDISSFFSHFTIIDQIRDKNLRTKTESVVYVLFATQTQRIEAERLSGQCILGRRIRIQPA</sequence>
<dbReference type="PROSITE" id="PS50102">
    <property type="entry name" value="RRM"/>
    <property type="match status" value="1"/>
</dbReference>
<feature type="non-terminal residue" evidence="3">
    <location>
        <position position="77"/>
    </location>
</feature>
<protein>
    <recommendedName>
        <fullName evidence="2">RRM domain-containing protein</fullName>
    </recommendedName>
</protein>
<dbReference type="InterPro" id="IPR000504">
    <property type="entry name" value="RRM_dom"/>
</dbReference>
<feature type="domain" description="RRM" evidence="2">
    <location>
        <begin position="4"/>
        <end position="77"/>
    </location>
</feature>
<dbReference type="InterPro" id="IPR035979">
    <property type="entry name" value="RBD_domain_sf"/>
</dbReference>
<proteinExistence type="predicted"/>
<evidence type="ECO:0000313" key="4">
    <source>
        <dbReference type="Proteomes" id="UP000800039"/>
    </source>
</evidence>
<dbReference type="Pfam" id="PF00076">
    <property type="entry name" value="RRM_1"/>
    <property type="match status" value="1"/>
</dbReference>
<feature type="non-terminal residue" evidence="3">
    <location>
        <position position="1"/>
    </location>
</feature>
<dbReference type="InterPro" id="IPR012677">
    <property type="entry name" value="Nucleotide-bd_a/b_plait_sf"/>
</dbReference>